<evidence type="ECO:0000313" key="2">
    <source>
        <dbReference type="Proteomes" id="UP001196413"/>
    </source>
</evidence>
<reference evidence="1" key="1">
    <citation type="submission" date="2021-06" db="EMBL/GenBank/DDBJ databases">
        <title>Parelaphostrongylus tenuis whole genome reference sequence.</title>
        <authorList>
            <person name="Garwood T.J."/>
            <person name="Larsen P.A."/>
            <person name="Fountain-Jones N.M."/>
            <person name="Garbe J.R."/>
            <person name="Macchietto M.G."/>
            <person name="Kania S.A."/>
            <person name="Gerhold R.W."/>
            <person name="Richards J.E."/>
            <person name="Wolf T.M."/>
        </authorList>
    </citation>
    <scope>NUCLEOTIDE SEQUENCE</scope>
    <source>
        <strain evidence="1">MNPRO001-30</strain>
        <tissue evidence="1">Meninges</tissue>
    </source>
</reference>
<gene>
    <name evidence="1" type="ORF">KIN20_013258</name>
</gene>
<accession>A0AAD5MVV0</accession>
<keyword evidence="2" id="KW-1185">Reference proteome</keyword>
<organism evidence="1 2">
    <name type="scientific">Parelaphostrongylus tenuis</name>
    <name type="common">Meningeal worm</name>
    <dbReference type="NCBI Taxonomy" id="148309"/>
    <lineage>
        <taxon>Eukaryota</taxon>
        <taxon>Metazoa</taxon>
        <taxon>Ecdysozoa</taxon>
        <taxon>Nematoda</taxon>
        <taxon>Chromadorea</taxon>
        <taxon>Rhabditida</taxon>
        <taxon>Rhabditina</taxon>
        <taxon>Rhabditomorpha</taxon>
        <taxon>Strongyloidea</taxon>
        <taxon>Metastrongylidae</taxon>
        <taxon>Parelaphostrongylus</taxon>
    </lineage>
</organism>
<comment type="caution">
    <text evidence="1">The sequence shown here is derived from an EMBL/GenBank/DDBJ whole genome shotgun (WGS) entry which is preliminary data.</text>
</comment>
<proteinExistence type="predicted"/>
<sequence length="125" mass="14485">NDEEQQTLMSCLDLLIAAGYFLTRTKGLATFDKCSHYLFVIVAGKNGDGFQIVRADYLNSYINYQYGKKTHMQPSIPPLCEIYDDVHERIIPRRQFKRGKNLHYDSILDDAQCTFAEFSGRYEDD</sequence>
<name>A0AAD5MVV0_PARTN</name>
<feature type="non-terminal residue" evidence="1">
    <location>
        <position position="1"/>
    </location>
</feature>
<evidence type="ECO:0000313" key="1">
    <source>
        <dbReference type="EMBL" id="KAJ1355732.1"/>
    </source>
</evidence>
<protein>
    <submittedName>
        <fullName evidence="1">Uncharacterized protein</fullName>
    </submittedName>
</protein>
<dbReference type="AlphaFoldDB" id="A0AAD5MVV0"/>
<dbReference type="EMBL" id="JAHQIW010002563">
    <property type="protein sequence ID" value="KAJ1355732.1"/>
    <property type="molecule type" value="Genomic_DNA"/>
</dbReference>
<dbReference type="Proteomes" id="UP001196413">
    <property type="component" value="Unassembled WGS sequence"/>
</dbReference>